<dbReference type="OrthoDB" id="9801219at2"/>
<dbReference type="PROSITE" id="PS00584">
    <property type="entry name" value="PFKB_KINASES_2"/>
    <property type="match status" value="1"/>
</dbReference>
<accession>A0A1M6VJ22</accession>
<evidence type="ECO:0000256" key="1">
    <source>
        <dbReference type="ARBA" id="ARBA00010688"/>
    </source>
</evidence>
<evidence type="ECO:0000256" key="5">
    <source>
        <dbReference type="ARBA" id="ARBA00022840"/>
    </source>
</evidence>
<protein>
    <recommendedName>
        <fullName evidence="6">Phosphofructokinase</fullName>
    </recommendedName>
</protein>
<organism evidence="8 9">
    <name type="scientific">Marinobacter antarcticus</name>
    <dbReference type="NCBI Taxonomy" id="564117"/>
    <lineage>
        <taxon>Bacteria</taxon>
        <taxon>Pseudomonadati</taxon>
        <taxon>Pseudomonadota</taxon>
        <taxon>Gammaproteobacteria</taxon>
        <taxon>Pseudomonadales</taxon>
        <taxon>Marinobacteraceae</taxon>
        <taxon>Marinobacter</taxon>
    </lineage>
</organism>
<evidence type="ECO:0000313" key="8">
    <source>
        <dbReference type="EMBL" id="SHK81365.1"/>
    </source>
</evidence>
<dbReference type="PANTHER" id="PTHR46566">
    <property type="entry name" value="1-PHOSPHOFRUCTOKINASE-RELATED"/>
    <property type="match status" value="1"/>
</dbReference>
<gene>
    <name evidence="8" type="ORF">SAMN05216369_3221</name>
</gene>
<dbReference type="PANTHER" id="PTHR46566:SF2">
    <property type="entry name" value="ATP-DEPENDENT 6-PHOSPHOFRUCTOKINASE ISOZYME 2"/>
    <property type="match status" value="1"/>
</dbReference>
<dbReference type="EMBL" id="FRAQ01000004">
    <property type="protein sequence ID" value="SHK81365.1"/>
    <property type="molecule type" value="Genomic_DNA"/>
</dbReference>
<dbReference type="AlphaFoldDB" id="A0A1M6VJ22"/>
<dbReference type="GO" id="GO:0016052">
    <property type="term" value="P:carbohydrate catabolic process"/>
    <property type="evidence" value="ECO:0007669"/>
    <property type="project" value="UniProtKB-ARBA"/>
</dbReference>
<keyword evidence="2 6" id="KW-0808">Transferase</keyword>
<name>A0A1M6VJ22_9GAMM</name>
<feature type="domain" description="Carbohydrate kinase PfkB" evidence="7">
    <location>
        <begin position="25"/>
        <end position="297"/>
    </location>
</feature>
<comment type="similarity">
    <text evidence="1 6">Belongs to the carbohydrate kinase PfkB family.</text>
</comment>
<dbReference type="InterPro" id="IPR002173">
    <property type="entry name" value="Carboh/pur_kinase_PfkB_CS"/>
</dbReference>
<evidence type="ECO:0000256" key="3">
    <source>
        <dbReference type="ARBA" id="ARBA00022741"/>
    </source>
</evidence>
<keyword evidence="4 8" id="KW-0418">Kinase</keyword>
<dbReference type="Proteomes" id="UP000184497">
    <property type="component" value="Unassembled WGS sequence"/>
</dbReference>
<keyword evidence="9" id="KW-1185">Reference proteome</keyword>
<dbReference type="GO" id="GO:0005524">
    <property type="term" value="F:ATP binding"/>
    <property type="evidence" value="ECO:0007669"/>
    <property type="project" value="UniProtKB-KW"/>
</dbReference>
<reference evidence="9" key="1">
    <citation type="submission" date="2016-11" db="EMBL/GenBank/DDBJ databases">
        <authorList>
            <person name="Varghese N."/>
            <person name="Submissions S."/>
        </authorList>
    </citation>
    <scope>NUCLEOTIDE SEQUENCE [LARGE SCALE GENOMIC DNA]</scope>
    <source>
        <strain evidence="9">CGMCC 1.10835</strain>
    </source>
</reference>
<dbReference type="InterPro" id="IPR017583">
    <property type="entry name" value="Tagatose/fructose_Pkinase"/>
</dbReference>
<evidence type="ECO:0000256" key="4">
    <source>
        <dbReference type="ARBA" id="ARBA00022777"/>
    </source>
</evidence>
<dbReference type="InterPro" id="IPR011611">
    <property type="entry name" value="PfkB_dom"/>
</dbReference>
<dbReference type="PIRSF" id="PIRSF000535">
    <property type="entry name" value="1PFK/6PFK/LacC"/>
    <property type="match status" value="1"/>
</dbReference>
<evidence type="ECO:0000259" key="7">
    <source>
        <dbReference type="Pfam" id="PF00294"/>
    </source>
</evidence>
<keyword evidence="3" id="KW-0547">Nucleotide-binding</keyword>
<keyword evidence="5" id="KW-0067">ATP-binding</keyword>
<dbReference type="STRING" id="564117.SAMN05216369_3221"/>
<evidence type="ECO:0000313" key="9">
    <source>
        <dbReference type="Proteomes" id="UP000184497"/>
    </source>
</evidence>
<dbReference type="SUPFAM" id="SSF53613">
    <property type="entry name" value="Ribokinase-like"/>
    <property type="match status" value="1"/>
</dbReference>
<dbReference type="NCBIfam" id="TIGR03168">
    <property type="entry name" value="1-PFK"/>
    <property type="match status" value="1"/>
</dbReference>
<evidence type="ECO:0000256" key="6">
    <source>
        <dbReference type="PIRNR" id="PIRNR000535"/>
    </source>
</evidence>
<dbReference type="Pfam" id="PF00294">
    <property type="entry name" value="PfkB"/>
    <property type="match status" value="1"/>
</dbReference>
<proteinExistence type="inferred from homology"/>
<dbReference type="FunFam" id="3.40.1190.20:FF:000001">
    <property type="entry name" value="Phosphofructokinase"/>
    <property type="match status" value="1"/>
</dbReference>
<dbReference type="GO" id="GO:0005829">
    <property type="term" value="C:cytosol"/>
    <property type="evidence" value="ECO:0007669"/>
    <property type="project" value="TreeGrafter"/>
</dbReference>
<sequence length="318" mass="33835">MVDAFTQLPVAVLSLNPAVDITYEIPKLIADQKVHALNSRYDPGGNGINVGRGLKRLGVQACTFCVVAGEIGRFLRHQLDAQLDQVSYQEVDGETRINGTILESLTGAQFEVSGVGPVVSTAQWEHLLDQFVTHCSEGLGVITGSLQRGLPKDLYAEAVSRVRAAGGRAVVDSHDELLRHAIEAQPFLIKPNRFELEALVGQPLTNQRAIVREARRLQERGVTCVCVSMGAEGALLVTSSSVLKGEAPSVPVISTVGAGDSMVAGMVGLLAQGASDQDALREGIACSAATVMQPGTELFDKETVDRLRGEVRVTLLSL</sequence>
<dbReference type="InterPro" id="IPR029056">
    <property type="entry name" value="Ribokinase-like"/>
</dbReference>
<dbReference type="GO" id="GO:0044281">
    <property type="term" value="P:small molecule metabolic process"/>
    <property type="evidence" value="ECO:0007669"/>
    <property type="project" value="UniProtKB-ARBA"/>
</dbReference>
<dbReference type="RefSeq" id="WP_072799356.1">
    <property type="nucleotide sequence ID" value="NZ_FRAQ01000004.1"/>
</dbReference>
<evidence type="ECO:0000256" key="2">
    <source>
        <dbReference type="ARBA" id="ARBA00022679"/>
    </source>
</evidence>
<dbReference type="CDD" id="cd01164">
    <property type="entry name" value="FruK_PfkB_like"/>
    <property type="match status" value="1"/>
</dbReference>
<dbReference type="GO" id="GO:0008443">
    <property type="term" value="F:phosphofructokinase activity"/>
    <property type="evidence" value="ECO:0007669"/>
    <property type="project" value="UniProtKB-ARBA"/>
</dbReference>
<dbReference type="Gene3D" id="3.40.1190.20">
    <property type="match status" value="1"/>
</dbReference>